<feature type="compositionally biased region" description="Low complexity" evidence="1">
    <location>
        <begin position="57"/>
        <end position="69"/>
    </location>
</feature>
<name>A0ABR3FTA4_9AGAR</name>
<feature type="compositionally biased region" description="Polar residues" evidence="1">
    <location>
        <begin position="42"/>
        <end position="53"/>
    </location>
</feature>
<feature type="compositionally biased region" description="Polar residues" evidence="1">
    <location>
        <begin position="70"/>
        <end position="88"/>
    </location>
</feature>
<protein>
    <submittedName>
        <fullName evidence="3">Uncharacterized protein</fullName>
    </submittedName>
</protein>
<feature type="region of interest" description="Disordered" evidence="1">
    <location>
        <begin position="243"/>
        <end position="384"/>
    </location>
</feature>
<feature type="compositionally biased region" description="Polar residues" evidence="1">
    <location>
        <begin position="353"/>
        <end position="371"/>
    </location>
</feature>
<organism evidence="3 4">
    <name type="scientific">Marasmius crinis-equi</name>
    <dbReference type="NCBI Taxonomy" id="585013"/>
    <lineage>
        <taxon>Eukaryota</taxon>
        <taxon>Fungi</taxon>
        <taxon>Dikarya</taxon>
        <taxon>Basidiomycota</taxon>
        <taxon>Agaricomycotina</taxon>
        <taxon>Agaricomycetes</taxon>
        <taxon>Agaricomycetidae</taxon>
        <taxon>Agaricales</taxon>
        <taxon>Marasmiineae</taxon>
        <taxon>Marasmiaceae</taxon>
        <taxon>Marasmius</taxon>
    </lineage>
</organism>
<comment type="caution">
    <text evidence="3">The sequence shown here is derived from an EMBL/GenBank/DDBJ whole genome shotgun (WGS) entry which is preliminary data.</text>
</comment>
<evidence type="ECO:0000256" key="2">
    <source>
        <dbReference type="SAM" id="SignalP"/>
    </source>
</evidence>
<evidence type="ECO:0000313" key="3">
    <source>
        <dbReference type="EMBL" id="KAL0578698.1"/>
    </source>
</evidence>
<dbReference type="Proteomes" id="UP001465976">
    <property type="component" value="Unassembled WGS sequence"/>
</dbReference>
<feature type="compositionally biased region" description="Polar residues" evidence="1">
    <location>
        <begin position="273"/>
        <end position="286"/>
    </location>
</feature>
<keyword evidence="4" id="KW-1185">Reference proteome</keyword>
<gene>
    <name evidence="3" type="ORF">V5O48_003318</name>
</gene>
<proteinExistence type="predicted"/>
<feature type="compositionally biased region" description="Acidic residues" evidence="1">
    <location>
        <begin position="313"/>
        <end position="328"/>
    </location>
</feature>
<sequence length="384" mass="39542">MRFCIINIPLVLAFGLAADASRFVHRSTPSPPPSCMPKGQQAPGSASSGTSSLPPVASSASTKSPISTSGNNETVSQNTSIPVDTNSTINANSEPISRRFAGIGFPSFLLDWQDLCIQSGGDIFSIDSPCISLGGTRSISALLADADPCAQQDVADAMITFAKSKGVVNSKKLIAFAVAYRMHPRNAVRILGMVPATPYCSRAPINAELIGIFNEQLEGVTIGLYRGPHYPIIRFGERKGEVISEGGSQSSNDTISAGDRSDSTNSTTIDDSGASSNSPDTGSDTVGSNSTKTGSTAGTSDSTETDSSNDTSDYTDTDSEEDSTEAESTDNSPPILGDGSSSSSGSVDPATATDASKTFAPASNQTATSSDDGFEGDINDPNGR</sequence>
<feature type="compositionally biased region" description="Polar residues" evidence="1">
    <location>
        <begin position="246"/>
        <end position="255"/>
    </location>
</feature>
<dbReference type="EMBL" id="JBAHYK010000088">
    <property type="protein sequence ID" value="KAL0578698.1"/>
    <property type="molecule type" value="Genomic_DNA"/>
</dbReference>
<feature type="region of interest" description="Disordered" evidence="1">
    <location>
        <begin position="25"/>
        <end position="88"/>
    </location>
</feature>
<evidence type="ECO:0000256" key="1">
    <source>
        <dbReference type="SAM" id="MobiDB-lite"/>
    </source>
</evidence>
<reference evidence="3 4" key="1">
    <citation type="submission" date="2024-02" db="EMBL/GenBank/DDBJ databases">
        <title>A draft genome for the cacao thread blight pathogen Marasmius crinis-equi.</title>
        <authorList>
            <person name="Cohen S.P."/>
            <person name="Baruah I.K."/>
            <person name="Amoako-Attah I."/>
            <person name="Bukari Y."/>
            <person name="Meinhardt L.W."/>
            <person name="Bailey B.A."/>
        </authorList>
    </citation>
    <scope>NUCLEOTIDE SEQUENCE [LARGE SCALE GENOMIC DNA]</scope>
    <source>
        <strain evidence="3 4">GH-76</strain>
    </source>
</reference>
<feature type="signal peptide" evidence="2">
    <location>
        <begin position="1"/>
        <end position="20"/>
    </location>
</feature>
<feature type="chain" id="PRO_5046814817" evidence="2">
    <location>
        <begin position="21"/>
        <end position="384"/>
    </location>
</feature>
<keyword evidence="2" id="KW-0732">Signal</keyword>
<feature type="compositionally biased region" description="Low complexity" evidence="1">
    <location>
        <begin position="263"/>
        <end position="272"/>
    </location>
</feature>
<accession>A0ABR3FTA4</accession>
<evidence type="ECO:0000313" key="4">
    <source>
        <dbReference type="Proteomes" id="UP001465976"/>
    </source>
</evidence>
<feature type="compositionally biased region" description="Low complexity" evidence="1">
    <location>
        <begin position="287"/>
        <end position="312"/>
    </location>
</feature>